<protein>
    <recommendedName>
        <fullName evidence="1">DUF7920 domain-containing protein</fullName>
    </recommendedName>
</protein>
<dbReference type="PANTHER" id="PTHR38566">
    <property type="entry name" value="RNA_LIG_T4_1 DOMAIN-CONTAINING PROTEIN"/>
    <property type="match status" value="1"/>
</dbReference>
<dbReference type="EMBL" id="CH991563">
    <property type="protein sequence ID" value="EDQ86758.1"/>
    <property type="molecule type" value="Genomic_DNA"/>
</dbReference>
<keyword evidence="3" id="KW-1185">Reference proteome</keyword>
<accession>A9V6M3</accession>
<feature type="domain" description="DUF7920" evidence="1">
    <location>
        <begin position="186"/>
        <end position="385"/>
    </location>
</feature>
<name>A9V6M3_MONBE</name>
<evidence type="ECO:0000313" key="2">
    <source>
        <dbReference type="EMBL" id="EDQ86758.1"/>
    </source>
</evidence>
<dbReference type="PANTHER" id="PTHR38566:SF1">
    <property type="entry name" value="CHROMOSOME UNDETERMINED SCAFFOLD_18, WHOLE GENOME SHOTGUN SEQUENCE"/>
    <property type="match status" value="1"/>
</dbReference>
<sequence>MAGLAPVIRFFEADKQVPLGTSADQWEEVLHELMAQVPAPDELAQRFADPDDAESDDVQAYLQWCRQQPNLSVQTSVVPSDVFGASAELHDIKVKPVRGYGSDDQVYLDFPEIRERVARGNTILTRRHPKRSHAHFVVQGLHKFTGAKGQDDDDVIDNEKLSSVEAAAVNWRRFFIGEDAASARHVICMDKANGEAGHVAVVRTQDAYVLLAGSKNVHLAFRDAADLAAYRREPRYLVASAVADAFLRHLQQLTPERRGELLAFMAWTGLTACFEILQPSYQHVELLTNTEPELLFLTFVEPSPAPKTTSLCGLRPDAALELARYFGLKVVKYSVHPISDLETQLNAITQWHGKEGAVLYYLNDAGEVLGLLKKKSNWYVILRACREKLRAGLGAFCKEVKSGREPNYHAQAERLKARTVQRMMARLKQLNEWLVMTPEEMAAWSSLLTDFITHVFDRAAQVQGRVNAFVEEVRCQFPQTWHSFAGPRATASPLAQTP</sequence>
<evidence type="ECO:0000313" key="3">
    <source>
        <dbReference type="Proteomes" id="UP000001357"/>
    </source>
</evidence>
<dbReference type="InterPro" id="IPR057680">
    <property type="entry name" value="DUF7920"/>
</dbReference>
<gene>
    <name evidence="2" type="ORF">MONBRDRAFT_33624</name>
</gene>
<dbReference type="AlphaFoldDB" id="A9V6M3"/>
<reference evidence="2 3" key="1">
    <citation type="journal article" date="2008" name="Nature">
        <title>The genome of the choanoflagellate Monosiga brevicollis and the origin of metazoans.</title>
        <authorList>
            <consortium name="JGI Sequencing"/>
            <person name="King N."/>
            <person name="Westbrook M.J."/>
            <person name="Young S.L."/>
            <person name="Kuo A."/>
            <person name="Abedin M."/>
            <person name="Chapman J."/>
            <person name="Fairclough S."/>
            <person name="Hellsten U."/>
            <person name="Isogai Y."/>
            <person name="Letunic I."/>
            <person name="Marr M."/>
            <person name="Pincus D."/>
            <person name="Putnam N."/>
            <person name="Rokas A."/>
            <person name="Wright K.J."/>
            <person name="Zuzow R."/>
            <person name="Dirks W."/>
            <person name="Good M."/>
            <person name="Goodstein D."/>
            <person name="Lemons D."/>
            <person name="Li W."/>
            <person name="Lyons J.B."/>
            <person name="Morris A."/>
            <person name="Nichols S."/>
            <person name="Richter D.J."/>
            <person name="Salamov A."/>
            <person name="Bork P."/>
            <person name="Lim W.A."/>
            <person name="Manning G."/>
            <person name="Miller W.T."/>
            <person name="McGinnis W."/>
            <person name="Shapiro H."/>
            <person name="Tjian R."/>
            <person name="Grigoriev I.V."/>
            <person name="Rokhsar D."/>
        </authorList>
    </citation>
    <scope>NUCLEOTIDE SEQUENCE [LARGE SCALE GENOMIC DNA]</scope>
    <source>
        <strain evidence="3">MX1 / ATCC 50154</strain>
    </source>
</reference>
<dbReference type="InParanoid" id="A9V6M3"/>
<evidence type="ECO:0000259" key="1">
    <source>
        <dbReference type="Pfam" id="PF25536"/>
    </source>
</evidence>
<dbReference type="Pfam" id="PF25536">
    <property type="entry name" value="DUF7920"/>
    <property type="match status" value="1"/>
</dbReference>
<dbReference type="GeneID" id="5893605"/>
<organism evidence="2 3">
    <name type="scientific">Monosiga brevicollis</name>
    <name type="common">Choanoflagellate</name>
    <dbReference type="NCBI Taxonomy" id="81824"/>
    <lineage>
        <taxon>Eukaryota</taxon>
        <taxon>Choanoflagellata</taxon>
        <taxon>Craspedida</taxon>
        <taxon>Salpingoecidae</taxon>
        <taxon>Monosiga</taxon>
    </lineage>
</organism>
<dbReference type="KEGG" id="mbr:MONBRDRAFT_33624"/>
<dbReference type="OMA" id="LPRGNCI"/>
<proteinExistence type="predicted"/>
<dbReference type="Proteomes" id="UP000001357">
    <property type="component" value="Unassembled WGS sequence"/>
</dbReference>
<dbReference type="eggNOG" id="ENOG502QWHF">
    <property type="taxonomic scope" value="Eukaryota"/>
</dbReference>
<dbReference type="RefSeq" id="XP_001748303.1">
    <property type="nucleotide sequence ID" value="XM_001748251.1"/>
</dbReference>